<name>A0ABZ1ZJR9_STRAQ</name>
<proteinExistence type="predicted"/>
<sequence>MSDELTLLAEAGAAAVVAAMATDLWQATRDGVLGLFRRDAPDSAAPVGARLDEGAALVRTSAAPDDVRRALAGTWARELHELLRRDPACRVPLARLTAEVDGAFASGRAAVVLEQNNTARDSGTVFAVQHGDIHTTRRAGGATRQDPDDGPQ</sequence>
<dbReference type="Proteomes" id="UP001431926">
    <property type="component" value="Chromosome"/>
</dbReference>
<protein>
    <submittedName>
        <fullName evidence="2">Uncharacterized protein</fullName>
    </submittedName>
</protein>
<evidence type="ECO:0000313" key="3">
    <source>
        <dbReference type="Proteomes" id="UP001431926"/>
    </source>
</evidence>
<keyword evidence="3" id="KW-1185">Reference proteome</keyword>
<evidence type="ECO:0000313" key="2">
    <source>
        <dbReference type="EMBL" id="WUX37623.1"/>
    </source>
</evidence>
<accession>A0ABZ1ZJR9</accession>
<evidence type="ECO:0000256" key="1">
    <source>
        <dbReference type="SAM" id="MobiDB-lite"/>
    </source>
</evidence>
<dbReference type="EMBL" id="CP109491">
    <property type="protein sequence ID" value="WUX37623.1"/>
    <property type="molecule type" value="Genomic_DNA"/>
</dbReference>
<reference evidence="2" key="1">
    <citation type="submission" date="2022-10" db="EMBL/GenBank/DDBJ databases">
        <title>The complete genomes of actinobacterial strains from the NBC collection.</title>
        <authorList>
            <person name="Joergensen T.S."/>
            <person name="Alvarez Arevalo M."/>
            <person name="Sterndorff E.B."/>
            <person name="Faurdal D."/>
            <person name="Vuksanovic O."/>
            <person name="Mourched A.-S."/>
            <person name="Charusanti P."/>
            <person name="Shaw S."/>
            <person name="Blin K."/>
            <person name="Weber T."/>
        </authorList>
    </citation>
    <scope>NUCLEOTIDE SEQUENCE</scope>
    <source>
        <strain evidence="2">NBC_01436</strain>
    </source>
</reference>
<gene>
    <name evidence="2" type="ORF">OG367_15875</name>
</gene>
<dbReference type="RefSeq" id="WP_329356247.1">
    <property type="nucleotide sequence ID" value="NZ_CP109490.1"/>
</dbReference>
<feature type="region of interest" description="Disordered" evidence="1">
    <location>
        <begin position="130"/>
        <end position="152"/>
    </location>
</feature>
<organism evidence="2 3">
    <name type="scientific">Streptomyces anulatus</name>
    <name type="common">Streptomyces chrysomallus</name>
    <dbReference type="NCBI Taxonomy" id="1892"/>
    <lineage>
        <taxon>Bacteria</taxon>
        <taxon>Bacillati</taxon>
        <taxon>Actinomycetota</taxon>
        <taxon>Actinomycetes</taxon>
        <taxon>Kitasatosporales</taxon>
        <taxon>Streptomycetaceae</taxon>
        <taxon>Streptomyces</taxon>
    </lineage>
</organism>